<dbReference type="SUPFAM" id="SSF49265">
    <property type="entry name" value="Fibronectin type III"/>
    <property type="match status" value="1"/>
</dbReference>
<comment type="caution">
    <text evidence="1">The sequence shown here is derived from an EMBL/GenBank/DDBJ whole genome shotgun (WGS) entry which is preliminary data.</text>
</comment>
<gene>
    <name evidence="1" type="ORF">RFH988_LOCUS5567</name>
</gene>
<organism evidence="1 2">
    <name type="scientific">Rotaria sordida</name>
    <dbReference type="NCBI Taxonomy" id="392033"/>
    <lineage>
        <taxon>Eukaryota</taxon>
        <taxon>Metazoa</taxon>
        <taxon>Spiralia</taxon>
        <taxon>Gnathifera</taxon>
        <taxon>Rotifera</taxon>
        <taxon>Eurotatoria</taxon>
        <taxon>Bdelloidea</taxon>
        <taxon>Philodinida</taxon>
        <taxon>Philodinidae</taxon>
        <taxon>Rotaria</taxon>
    </lineage>
</organism>
<evidence type="ECO:0000313" key="1">
    <source>
        <dbReference type="EMBL" id="CAF0833529.1"/>
    </source>
</evidence>
<protein>
    <submittedName>
        <fullName evidence="1">Uncharacterized protein</fullName>
    </submittedName>
</protein>
<name>A0A813V6A9_9BILA</name>
<sequence>MEQLFSTWFNESDHHYDDDGSELIDYVVEKYDASRSVWQRNVYNDPCKFTYTNAGFAESVAHHFHVYSENCVGMLPTLTTIDSIIAKNDDDTTLRLILDMSMLIYVNLQ</sequence>
<accession>A0A813V6A9</accession>
<dbReference type="Proteomes" id="UP000663882">
    <property type="component" value="Unassembled WGS sequence"/>
</dbReference>
<dbReference type="InterPro" id="IPR036116">
    <property type="entry name" value="FN3_sf"/>
</dbReference>
<reference evidence="1" key="1">
    <citation type="submission" date="2021-02" db="EMBL/GenBank/DDBJ databases">
        <authorList>
            <person name="Nowell W R."/>
        </authorList>
    </citation>
    <scope>NUCLEOTIDE SEQUENCE</scope>
</reference>
<proteinExistence type="predicted"/>
<evidence type="ECO:0000313" key="2">
    <source>
        <dbReference type="Proteomes" id="UP000663882"/>
    </source>
</evidence>
<dbReference type="EMBL" id="CAJNOO010000159">
    <property type="protein sequence ID" value="CAF0833529.1"/>
    <property type="molecule type" value="Genomic_DNA"/>
</dbReference>
<dbReference type="AlphaFoldDB" id="A0A813V6A9"/>